<name>A0A5B7HQB9_PORTR</name>
<organism evidence="2 3">
    <name type="scientific">Portunus trituberculatus</name>
    <name type="common">Swimming crab</name>
    <name type="synonym">Neptunus trituberculatus</name>
    <dbReference type="NCBI Taxonomy" id="210409"/>
    <lineage>
        <taxon>Eukaryota</taxon>
        <taxon>Metazoa</taxon>
        <taxon>Ecdysozoa</taxon>
        <taxon>Arthropoda</taxon>
        <taxon>Crustacea</taxon>
        <taxon>Multicrustacea</taxon>
        <taxon>Malacostraca</taxon>
        <taxon>Eumalacostraca</taxon>
        <taxon>Eucarida</taxon>
        <taxon>Decapoda</taxon>
        <taxon>Pleocyemata</taxon>
        <taxon>Brachyura</taxon>
        <taxon>Eubrachyura</taxon>
        <taxon>Portunoidea</taxon>
        <taxon>Portunidae</taxon>
        <taxon>Portuninae</taxon>
        <taxon>Portunus</taxon>
    </lineage>
</organism>
<comment type="caution">
    <text evidence="2">The sequence shown here is derived from an EMBL/GenBank/DDBJ whole genome shotgun (WGS) entry which is preliminary data.</text>
</comment>
<gene>
    <name evidence="2" type="ORF">E2C01_067824</name>
</gene>
<dbReference type="AlphaFoldDB" id="A0A5B7HQB9"/>
<accession>A0A5B7HQB9</accession>
<dbReference type="Proteomes" id="UP000324222">
    <property type="component" value="Unassembled WGS sequence"/>
</dbReference>
<keyword evidence="3" id="KW-1185">Reference proteome</keyword>
<feature type="region of interest" description="Disordered" evidence="1">
    <location>
        <begin position="58"/>
        <end position="136"/>
    </location>
</feature>
<reference evidence="2 3" key="1">
    <citation type="submission" date="2019-05" db="EMBL/GenBank/DDBJ databases">
        <title>Another draft genome of Portunus trituberculatus and its Hox gene families provides insights of decapod evolution.</title>
        <authorList>
            <person name="Jeong J.-H."/>
            <person name="Song I."/>
            <person name="Kim S."/>
            <person name="Choi T."/>
            <person name="Kim D."/>
            <person name="Ryu S."/>
            <person name="Kim W."/>
        </authorList>
    </citation>
    <scope>NUCLEOTIDE SEQUENCE [LARGE SCALE GENOMIC DNA]</scope>
    <source>
        <tissue evidence="2">Muscle</tissue>
    </source>
</reference>
<evidence type="ECO:0000256" key="1">
    <source>
        <dbReference type="SAM" id="MobiDB-lite"/>
    </source>
</evidence>
<proteinExistence type="predicted"/>
<evidence type="ECO:0000313" key="2">
    <source>
        <dbReference type="EMBL" id="MPC73492.1"/>
    </source>
</evidence>
<dbReference type="EMBL" id="VSRR010036912">
    <property type="protein sequence ID" value="MPC73492.1"/>
    <property type="molecule type" value="Genomic_DNA"/>
</dbReference>
<protein>
    <submittedName>
        <fullName evidence="2">Uncharacterized protein</fullName>
    </submittedName>
</protein>
<evidence type="ECO:0000313" key="3">
    <source>
        <dbReference type="Proteomes" id="UP000324222"/>
    </source>
</evidence>
<feature type="compositionally biased region" description="Basic and acidic residues" evidence="1">
    <location>
        <begin position="100"/>
        <end position="119"/>
    </location>
</feature>
<sequence>MSLSIRLKSSDLPTLSLQIALRVTAFRVETARVFQCDFRCCQPVLAATHKFPYDTAVEPHSALSQKHARPPPDSSAEGAARARNSALNSGVCPGMPGRRGGPEGEGQRGVREMAGRGKGEGGVTGRAGRGKGEERS</sequence>